<dbReference type="Proteomes" id="UP001061361">
    <property type="component" value="Chromosome"/>
</dbReference>
<keyword evidence="3" id="KW-1185">Reference proteome</keyword>
<dbReference type="RefSeq" id="WP_264982402.1">
    <property type="nucleotide sequence ID" value="NZ_AP026708.1"/>
</dbReference>
<protein>
    <recommendedName>
        <fullName evidence="1">Flagellin N-terminal domain-containing protein</fullName>
    </recommendedName>
</protein>
<name>A0ABN6RWU3_9BACT</name>
<dbReference type="Pfam" id="PF00669">
    <property type="entry name" value="Flagellin_N"/>
    <property type="match status" value="1"/>
</dbReference>
<evidence type="ECO:0000259" key="1">
    <source>
        <dbReference type="Pfam" id="PF00669"/>
    </source>
</evidence>
<gene>
    <name evidence="2" type="ORF">JCM14722_30470</name>
</gene>
<evidence type="ECO:0000313" key="2">
    <source>
        <dbReference type="EMBL" id="BDQ35505.1"/>
    </source>
</evidence>
<dbReference type="InterPro" id="IPR001029">
    <property type="entry name" value="Flagellin_N"/>
</dbReference>
<dbReference type="PANTHER" id="PTHR42792:SF1">
    <property type="entry name" value="FLAGELLAR HOOK-ASSOCIATED PROTEIN 3"/>
    <property type="match status" value="1"/>
</dbReference>
<dbReference type="SUPFAM" id="SSF64518">
    <property type="entry name" value="Phase 1 flagellin"/>
    <property type="match status" value="1"/>
</dbReference>
<sequence length="393" mass="42036">MRISTSQIFSQSLNQLNSSLNDVTQLTMMNASQKRINSPSDDPAGMGRVMELSSYESSLSGYLENCATADEYLGLADEVLMQASEIITAVMELAEQGATETFTETQLEMMALEMEGYLDSLYAIANTDQGTDAIFAGNDIESDAYAVGLGVTLPEGSLSNAGFTSLQGETDTTIRVRFDSDGEIGADAVDYSYSTDNGETWTSATLAAGDTVLDLGTVQADMLAGTDVAASEDDAFMVRRAMVYTGSDEALSVAVSEGSSVEMNTVGSTIFGGVDAATGQAYEEPNLFETISDCIVYLETGDYDGVAECLENIRTAHEHVETGAANIGAREDKVTYIEQSLSLVKEITTNSISREEDADAAQLIIELEQANYVYEAVLSTSSDIMKMTLLNYI</sequence>
<organism evidence="2 3">
    <name type="scientific">Pseudodesulfovibrio portus</name>
    <dbReference type="NCBI Taxonomy" id="231439"/>
    <lineage>
        <taxon>Bacteria</taxon>
        <taxon>Pseudomonadati</taxon>
        <taxon>Thermodesulfobacteriota</taxon>
        <taxon>Desulfovibrionia</taxon>
        <taxon>Desulfovibrionales</taxon>
        <taxon>Desulfovibrionaceae</taxon>
    </lineage>
</organism>
<accession>A0ABN6RWU3</accession>
<dbReference type="PANTHER" id="PTHR42792">
    <property type="entry name" value="FLAGELLIN"/>
    <property type="match status" value="1"/>
</dbReference>
<dbReference type="EMBL" id="AP026708">
    <property type="protein sequence ID" value="BDQ35505.1"/>
    <property type="molecule type" value="Genomic_DNA"/>
</dbReference>
<reference evidence="2" key="1">
    <citation type="submission" date="2022-08" db="EMBL/GenBank/DDBJ databases">
        <title>Genome Sequence of the sulphate-reducing bacterium, Pseudodesulfovibrio portus JCM14722.</title>
        <authorList>
            <person name="Kondo R."/>
            <person name="Kataoka T."/>
        </authorList>
    </citation>
    <scope>NUCLEOTIDE SEQUENCE</scope>
    <source>
        <strain evidence="2">JCM 14722</strain>
    </source>
</reference>
<dbReference type="Gene3D" id="1.20.1330.10">
    <property type="entry name" value="f41 fragment of flagellin, N-terminal domain"/>
    <property type="match status" value="2"/>
</dbReference>
<evidence type="ECO:0000313" key="3">
    <source>
        <dbReference type="Proteomes" id="UP001061361"/>
    </source>
</evidence>
<feature type="domain" description="Flagellin N-terminal" evidence="1">
    <location>
        <begin position="3"/>
        <end position="129"/>
    </location>
</feature>
<proteinExistence type="predicted"/>
<dbReference type="InterPro" id="IPR001492">
    <property type="entry name" value="Flagellin"/>
</dbReference>